<dbReference type="Proteomes" id="UP000220480">
    <property type="component" value="Unassembled WGS sequence"/>
</dbReference>
<accession>A0A2A7AVH4</accession>
<name>A0A2A7AVH4_9FIRM</name>
<comment type="caution">
    <text evidence="1">The sequence shown here is derived from an EMBL/GenBank/DDBJ whole genome shotgun (WGS) entry which is preliminary data.</text>
</comment>
<dbReference type="RefSeq" id="WP_097780291.1">
    <property type="nucleotide sequence ID" value="NZ_NMTZ01000027.1"/>
</dbReference>
<dbReference type="AlphaFoldDB" id="A0A2A7AVH4"/>
<gene>
    <name evidence="1" type="ORF">CGS59_13185</name>
</gene>
<evidence type="ECO:0000313" key="1">
    <source>
        <dbReference type="EMBL" id="PDX83062.1"/>
    </source>
</evidence>
<proteinExistence type="predicted"/>
<protein>
    <recommendedName>
        <fullName evidence="3">Baseplate protein J-like domain-containing protein</fullName>
    </recommendedName>
</protein>
<dbReference type="EMBL" id="NMTZ01000027">
    <property type="protein sequence ID" value="PDX83062.1"/>
    <property type="molecule type" value="Genomic_DNA"/>
</dbReference>
<organism evidence="1 2">
    <name type="scientific">Faecalibacterium prausnitzii</name>
    <dbReference type="NCBI Taxonomy" id="853"/>
    <lineage>
        <taxon>Bacteria</taxon>
        <taxon>Bacillati</taxon>
        <taxon>Bacillota</taxon>
        <taxon>Clostridia</taxon>
        <taxon>Eubacteriales</taxon>
        <taxon>Oscillospiraceae</taxon>
        <taxon>Faecalibacterium</taxon>
    </lineage>
</organism>
<reference evidence="1 2" key="1">
    <citation type="journal article" date="2017" name="Front. Microbiol.">
        <title>New Insights into the Diversity of the Genus Faecalibacterium.</title>
        <authorList>
            <person name="Benevides L."/>
            <person name="Burman S."/>
            <person name="Martin R."/>
            <person name="Robert V."/>
            <person name="Thomas M."/>
            <person name="Miquel S."/>
            <person name="Chain F."/>
            <person name="Sokol H."/>
            <person name="Bermudez-Humaran L.G."/>
            <person name="Morrison M."/>
            <person name="Langella P."/>
            <person name="Azevedo V.A."/>
            <person name="Chatel J.M."/>
            <person name="Soares S."/>
        </authorList>
    </citation>
    <scope>NUCLEOTIDE SEQUENCE [LARGE SCALE GENOMIC DNA]</scope>
    <source>
        <strain evidence="1 2">CNCM I 4644</strain>
    </source>
</reference>
<evidence type="ECO:0008006" key="3">
    <source>
        <dbReference type="Google" id="ProtNLM"/>
    </source>
</evidence>
<evidence type="ECO:0000313" key="2">
    <source>
        <dbReference type="Proteomes" id="UP000220480"/>
    </source>
</evidence>
<sequence>MAKYGLTPQGPNPKRLDVILEDMHSKMTDRLGVNTRQNPQSLLNHTLTNVADEIAELWEFGVDVYHSQYTSSATGVSLDYAAQFGGSTREMAAKSYYSILCTGLDGTTIPAGTVIASDTNPATSLTATADATITRSAFNKATVILASPAATTALGVALNGNLYTITPDPKQSTSEALEALGTAITDKDFHVTVINDTIVIEAVDETSSNTLVLSENLTTASVGSIVTFETAEPGDIFIPNGVITKITKAVPGMESVVNVGSYVAGQLAESDVEFRKSYTNKIYNRSSAMLESIKSAILKNVQGVVSVAPYENCTNEVDSAGRWPHSIEVVVEGGDATEIAQQILNTKAGGINTFGSVETTLHGVYGEDIVVRFNRPTYVKVWFKVGVTLSPNTNPPTNYVELVKEQILEKMSALGAGENVIPQKFNLQVSGIDYIDVWLFATPNDGDMPTGYTQRSVSISARERAVTDENRIEVVMDG</sequence>